<dbReference type="Pfam" id="PF01180">
    <property type="entry name" value="DHO_dh"/>
    <property type="match status" value="1"/>
</dbReference>
<keyword evidence="15" id="KW-1185">Reference proteome</keyword>
<name>A0A2T0AJX7_9FIRM</name>
<dbReference type="InterPro" id="IPR005720">
    <property type="entry name" value="Dihydroorotate_DH_cat"/>
</dbReference>
<dbReference type="GO" id="GO:0005737">
    <property type="term" value="C:cytoplasm"/>
    <property type="evidence" value="ECO:0007669"/>
    <property type="project" value="UniProtKB-SubCell"/>
</dbReference>
<evidence type="ECO:0000313" key="15">
    <source>
        <dbReference type="Proteomes" id="UP000238415"/>
    </source>
</evidence>
<dbReference type="InterPro" id="IPR012135">
    <property type="entry name" value="Dihydroorotate_DH_1_2"/>
</dbReference>
<dbReference type="AlphaFoldDB" id="A0A2T0AJX7"/>
<keyword evidence="8 12" id="KW-0665">Pyrimidine biosynthesis</keyword>
<dbReference type="CDD" id="cd04740">
    <property type="entry name" value="DHOD_1B_like"/>
    <property type="match status" value="1"/>
</dbReference>
<dbReference type="NCBIfam" id="NF005574">
    <property type="entry name" value="PRK07259.1"/>
    <property type="match status" value="1"/>
</dbReference>
<keyword evidence="10" id="KW-0520">NAD</keyword>
<dbReference type="UniPathway" id="UPA00070"/>
<evidence type="ECO:0000256" key="12">
    <source>
        <dbReference type="HAMAP-Rule" id="MF_00224"/>
    </source>
</evidence>
<evidence type="ECO:0000256" key="6">
    <source>
        <dbReference type="ARBA" id="ARBA00022630"/>
    </source>
</evidence>
<evidence type="ECO:0000256" key="4">
    <source>
        <dbReference type="ARBA" id="ARBA00008008"/>
    </source>
</evidence>
<accession>A0A2T0AJX7</accession>
<feature type="binding site" evidence="12">
    <location>
        <position position="166"/>
    </location>
    <ligand>
        <name>FMN</name>
        <dbReference type="ChEBI" id="CHEBI:58210"/>
    </ligand>
</feature>
<feature type="active site" description="Nucleophile" evidence="12">
    <location>
        <position position="132"/>
    </location>
</feature>
<sequence length="304" mass="31868">MKKPELSGELVPGLILKNPVMPASGTYDYGEGANAFDPSLLGAIVTKSVAASPRAGNAPPRLYETPCGLLNAVGIPSEGVDAFKRHTLPGLKKYDTALIVSVAGETPADFIKVIGSLEEEEGIAAYELNFSCPNLGDGMPYGTDPELLALALKKIRKVAARPLIVKLSPNVADIRLMARRAREAGADILTVANTLTGMAIDIRKRKPVLGNIFGGLSGPAIKPIALRMVWEVAGAVDIPVIGVGGITNAADALEFIMAGARAVQVGTANFANPMVMLEIIEGIADYLQENGFAKVEDIVGLARK</sequence>
<dbReference type="RefSeq" id="WP_245907918.1">
    <property type="nucleotide sequence ID" value="NZ_CP136421.1"/>
</dbReference>
<proteinExistence type="inferred from homology"/>
<feature type="binding site" evidence="12">
    <location>
        <position position="24"/>
    </location>
    <ligand>
        <name>FMN</name>
        <dbReference type="ChEBI" id="CHEBI:58210"/>
    </ligand>
</feature>
<dbReference type="PANTHER" id="PTHR48109:SF1">
    <property type="entry name" value="DIHYDROOROTATE DEHYDROGENASE (FUMARATE)"/>
    <property type="match status" value="1"/>
</dbReference>
<dbReference type="GO" id="GO:0044205">
    <property type="term" value="P:'de novo' UMP biosynthetic process"/>
    <property type="evidence" value="ECO:0007669"/>
    <property type="project" value="UniProtKB-UniRule"/>
</dbReference>
<comment type="function">
    <text evidence="1">Catalyzes the conversion of dihydroorotate to orotate with NAD(+) as electron acceptor.</text>
</comment>
<evidence type="ECO:0000256" key="11">
    <source>
        <dbReference type="ARBA" id="ARBA00048996"/>
    </source>
</evidence>
<dbReference type="NCBIfam" id="TIGR01037">
    <property type="entry name" value="pyrD_sub1_fam"/>
    <property type="match status" value="1"/>
</dbReference>
<feature type="binding site" evidence="12">
    <location>
        <position position="129"/>
    </location>
    <ligand>
        <name>FMN</name>
        <dbReference type="ChEBI" id="CHEBI:58210"/>
    </ligand>
</feature>
<comment type="similarity">
    <text evidence="4 12">Belongs to the dihydroorotate dehydrogenase family. Type 1 subfamily.</text>
</comment>
<comment type="catalytic activity">
    <reaction evidence="12">
        <text>(S)-dihydroorotate + A = orotate + AH2</text>
        <dbReference type="Rhea" id="RHEA:18073"/>
        <dbReference type="ChEBI" id="CHEBI:13193"/>
        <dbReference type="ChEBI" id="CHEBI:17499"/>
        <dbReference type="ChEBI" id="CHEBI:30839"/>
        <dbReference type="ChEBI" id="CHEBI:30864"/>
    </reaction>
</comment>
<feature type="binding site" evidence="12">
    <location>
        <position position="129"/>
    </location>
    <ligand>
        <name>substrate</name>
    </ligand>
</feature>
<gene>
    <name evidence="14" type="primary">pyrD_1</name>
    <name evidence="12" type="synonym">pyrD</name>
    <name evidence="14" type="ORF">MOHU_26150</name>
</gene>
<dbReference type="HAMAP" id="MF_00224">
    <property type="entry name" value="DHO_dh_type1"/>
    <property type="match status" value="1"/>
</dbReference>
<dbReference type="InterPro" id="IPR050074">
    <property type="entry name" value="DHO_dehydrogenase"/>
</dbReference>
<evidence type="ECO:0000256" key="10">
    <source>
        <dbReference type="ARBA" id="ARBA00023027"/>
    </source>
</evidence>
<evidence type="ECO:0000256" key="3">
    <source>
        <dbReference type="ARBA" id="ARBA00004715"/>
    </source>
</evidence>
<dbReference type="InterPro" id="IPR001295">
    <property type="entry name" value="Dihydroorotate_DH_CS"/>
</dbReference>
<comment type="caution">
    <text evidence="14">The sequence shown here is derived from an EMBL/GenBank/DDBJ whole genome shotgun (WGS) entry which is preliminary data.</text>
</comment>
<protein>
    <recommendedName>
        <fullName evidence="12">Dihydroorotate dehydrogenase</fullName>
        <shortName evidence="12">DHOD</shortName>
        <shortName evidence="12">DHODase</shortName>
        <shortName evidence="12">DHOdehase</shortName>
        <ecNumber evidence="12">1.3.-.-</ecNumber>
    </recommendedName>
</protein>
<comment type="cofactor">
    <cofactor evidence="12">
        <name>FMN</name>
        <dbReference type="ChEBI" id="CHEBI:58210"/>
    </cofactor>
    <text evidence="12">Binds 1 FMN per subunit.</text>
</comment>
<evidence type="ECO:0000256" key="9">
    <source>
        <dbReference type="ARBA" id="ARBA00023002"/>
    </source>
</evidence>
<dbReference type="GO" id="GO:0004589">
    <property type="term" value="F:dihydroorotate dehydrogenase (NAD+) activity"/>
    <property type="evidence" value="ECO:0007669"/>
    <property type="project" value="UniProtKB-EC"/>
</dbReference>
<dbReference type="InterPro" id="IPR024920">
    <property type="entry name" value="Dihydroorotate_DH_1"/>
</dbReference>
<evidence type="ECO:0000256" key="5">
    <source>
        <dbReference type="ARBA" id="ARBA00022490"/>
    </source>
</evidence>
<dbReference type="Gene3D" id="3.20.20.70">
    <property type="entry name" value="Aldolase class I"/>
    <property type="match status" value="1"/>
</dbReference>
<feature type="binding site" evidence="12">
    <location>
        <position position="47"/>
    </location>
    <ligand>
        <name>substrate</name>
    </ligand>
</feature>
<feature type="binding site" evidence="12">
    <location>
        <begin position="47"/>
        <end position="48"/>
    </location>
    <ligand>
        <name>FMN</name>
        <dbReference type="ChEBI" id="CHEBI:58210"/>
    </ligand>
</feature>
<feature type="binding site" evidence="12">
    <location>
        <begin position="266"/>
        <end position="267"/>
    </location>
    <ligand>
        <name>FMN</name>
        <dbReference type="ChEBI" id="CHEBI:58210"/>
    </ligand>
</feature>
<evidence type="ECO:0000256" key="2">
    <source>
        <dbReference type="ARBA" id="ARBA00004496"/>
    </source>
</evidence>
<dbReference type="PROSITE" id="PS00912">
    <property type="entry name" value="DHODEHASE_2"/>
    <property type="match status" value="1"/>
</dbReference>
<comment type="catalytic activity">
    <reaction evidence="11">
        <text>(S)-dihydroorotate + NAD(+) = orotate + NADH + H(+)</text>
        <dbReference type="Rhea" id="RHEA:13513"/>
        <dbReference type="ChEBI" id="CHEBI:15378"/>
        <dbReference type="ChEBI" id="CHEBI:30839"/>
        <dbReference type="ChEBI" id="CHEBI:30864"/>
        <dbReference type="ChEBI" id="CHEBI:57540"/>
        <dbReference type="ChEBI" id="CHEBI:57945"/>
        <dbReference type="EC" id="1.3.1.14"/>
    </reaction>
</comment>
<evidence type="ECO:0000256" key="8">
    <source>
        <dbReference type="ARBA" id="ARBA00022975"/>
    </source>
</evidence>
<keyword evidence="7 12" id="KW-0288">FMN</keyword>
<dbReference type="PANTHER" id="PTHR48109">
    <property type="entry name" value="DIHYDROOROTATE DEHYDROGENASE (QUINONE), MITOCHONDRIAL-RELATED"/>
    <property type="match status" value="1"/>
</dbReference>
<comment type="subcellular location">
    <subcellularLocation>
        <location evidence="2 12">Cytoplasm</location>
    </subcellularLocation>
</comment>
<feature type="binding site" evidence="12">
    <location>
        <begin position="193"/>
        <end position="194"/>
    </location>
    <ligand>
        <name>substrate</name>
    </ligand>
</feature>
<dbReference type="FunFam" id="3.20.20.70:FF:000027">
    <property type="entry name" value="Dihydropyrimidine dehydrogenase [NADP(+)]"/>
    <property type="match status" value="1"/>
</dbReference>
<dbReference type="GO" id="GO:0006207">
    <property type="term" value="P:'de novo' pyrimidine nucleobase biosynthetic process"/>
    <property type="evidence" value="ECO:0007669"/>
    <property type="project" value="InterPro"/>
</dbReference>
<feature type="domain" description="Dihydroorotate dehydrogenase catalytic" evidence="13">
    <location>
        <begin position="11"/>
        <end position="287"/>
    </location>
</feature>
<dbReference type="InterPro" id="IPR049622">
    <property type="entry name" value="Dihydroorotate_DH_I"/>
</dbReference>
<feature type="binding site" evidence="12">
    <location>
        <begin position="244"/>
        <end position="245"/>
    </location>
    <ligand>
        <name>FMN</name>
        <dbReference type="ChEBI" id="CHEBI:58210"/>
    </ligand>
</feature>
<keyword evidence="6 12" id="KW-0285">Flavoprotein</keyword>
<dbReference type="SUPFAM" id="SSF51395">
    <property type="entry name" value="FMN-linked oxidoreductases"/>
    <property type="match status" value="1"/>
</dbReference>
<dbReference type="InterPro" id="IPR013785">
    <property type="entry name" value="Aldolase_TIM"/>
</dbReference>
<keyword evidence="9 12" id="KW-0560">Oxidoreductase</keyword>
<comment type="pathway">
    <text evidence="3">Pyrimidine metabolism; UMP biosynthesis via de novo pathway; orotate from (S)-dihydroorotate (NAD(+) route): step 1/1.</text>
</comment>
<evidence type="ECO:0000259" key="13">
    <source>
        <dbReference type="Pfam" id="PF01180"/>
    </source>
</evidence>
<evidence type="ECO:0000256" key="7">
    <source>
        <dbReference type="ARBA" id="ARBA00022643"/>
    </source>
</evidence>
<organism evidence="14 15">
    <name type="scientific">Neomoorella humiferrea</name>
    <dbReference type="NCBI Taxonomy" id="676965"/>
    <lineage>
        <taxon>Bacteria</taxon>
        <taxon>Bacillati</taxon>
        <taxon>Bacillota</taxon>
        <taxon>Clostridia</taxon>
        <taxon>Neomoorellales</taxon>
        <taxon>Neomoorellaceae</taxon>
        <taxon>Neomoorella</taxon>
    </lineage>
</organism>
<comment type="caution">
    <text evidence="12">Lacks conserved residue(s) required for the propagation of feature annotation.</text>
</comment>
<feature type="binding site" evidence="12">
    <location>
        <position position="218"/>
    </location>
    <ligand>
        <name>FMN</name>
        <dbReference type="ChEBI" id="CHEBI:58210"/>
    </ligand>
</feature>
<keyword evidence="5 12" id="KW-0963">Cytoplasm</keyword>
<evidence type="ECO:0000256" key="1">
    <source>
        <dbReference type="ARBA" id="ARBA00003616"/>
    </source>
</evidence>
<dbReference type="EMBL" id="PVXM01000061">
    <property type="protein sequence ID" value="PRR68683.1"/>
    <property type="molecule type" value="Genomic_DNA"/>
</dbReference>
<feature type="binding site" evidence="12">
    <location>
        <begin position="71"/>
        <end position="75"/>
    </location>
    <ligand>
        <name>substrate</name>
    </ligand>
</feature>
<evidence type="ECO:0000313" key="14">
    <source>
        <dbReference type="EMBL" id="PRR68683.1"/>
    </source>
</evidence>
<dbReference type="Proteomes" id="UP000238415">
    <property type="component" value="Unassembled WGS sequence"/>
</dbReference>
<dbReference type="InterPro" id="IPR033888">
    <property type="entry name" value="DHOD_1B"/>
</dbReference>
<dbReference type="PIRSF" id="PIRSF000164">
    <property type="entry name" value="DHO_oxidase"/>
    <property type="match status" value="1"/>
</dbReference>
<reference evidence="14 15" key="1">
    <citation type="submission" date="2018-03" db="EMBL/GenBank/DDBJ databases">
        <title>Genome sequence of Moorella humiferrea DSM 23265.</title>
        <authorList>
            <person name="Poehlein A."/>
            <person name="Daniel R."/>
        </authorList>
    </citation>
    <scope>NUCLEOTIDE SEQUENCE [LARGE SCALE GENOMIC DNA]</scope>
    <source>
        <strain evidence="14 15">DSM 23265</strain>
    </source>
</reference>
<dbReference type="EC" id="1.3.-.-" evidence="12"/>